<evidence type="ECO:0000256" key="1">
    <source>
        <dbReference type="ARBA" id="ARBA00022679"/>
    </source>
</evidence>
<dbReference type="Proteomes" id="UP000595757">
    <property type="component" value="Chromosome"/>
</dbReference>
<dbReference type="EMBL" id="CP021252">
    <property type="protein sequence ID" value="ART20700.1"/>
    <property type="molecule type" value="Genomic_DNA"/>
</dbReference>
<evidence type="ECO:0000313" key="5">
    <source>
        <dbReference type="EMBL" id="ATZ09217.1"/>
    </source>
</evidence>
<dbReference type="AlphaFoldDB" id="A0A0K2X0F2"/>
<reference evidence="5 7" key="2">
    <citation type="submission" date="2017-11" db="EMBL/GenBank/DDBJ databases">
        <title>Whole genome sequencing of cultured pathogen.</title>
        <authorList>
            <person name="Hoffmann M."/>
            <person name="Sanchez M."/>
            <person name="Timme R."/>
            <person name="Nudel K."/>
            <person name="Bry L."/>
        </authorList>
    </citation>
    <scope>NUCLEOTIDE SEQUENCE [LARGE SCALE GENOMIC DNA]</scope>
    <source>
        <strain evidence="5 7">216</strain>
    </source>
</reference>
<evidence type="ECO:0000313" key="7">
    <source>
        <dbReference type="Proteomes" id="UP000231994"/>
    </source>
</evidence>
<name>A0A0K2X0F2_CORST</name>
<dbReference type="Gene3D" id="3.40.630.30">
    <property type="match status" value="1"/>
</dbReference>
<dbReference type="Proteomes" id="UP000250197">
    <property type="component" value="Chromosome"/>
</dbReference>
<dbReference type="NCBIfam" id="NF000482">
    <property type="entry name" value="AAC_3_XI"/>
    <property type="match status" value="1"/>
</dbReference>
<dbReference type="RefSeq" id="WP_046095284.1">
    <property type="nucleotide sequence ID" value="NG_050595.1"/>
</dbReference>
<evidence type="ECO:0000313" key="8">
    <source>
        <dbReference type="Proteomes" id="UP000250197"/>
    </source>
</evidence>
<dbReference type="EMBL" id="CP024932">
    <property type="protein sequence ID" value="ATZ09217.1"/>
    <property type="molecule type" value="Genomic_DNA"/>
</dbReference>
<feature type="domain" description="N-acetyltransferase" evidence="3">
    <location>
        <begin position="5"/>
        <end position="148"/>
    </location>
</feature>
<dbReference type="Proteomes" id="UP000231994">
    <property type="component" value="Chromosome"/>
</dbReference>
<evidence type="ECO:0000313" key="6">
    <source>
        <dbReference type="EMBL" id="QQU77051.1"/>
    </source>
</evidence>
<dbReference type="InterPro" id="IPR050832">
    <property type="entry name" value="Bact_Acetyltransf"/>
</dbReference>
<evidence type="ECO:0000259" key="3">
    <source>
        <dbReference type="PROSITE" id="PS51186"/>
    </source>
</evidence>
<dbReference type="PANTHER" id="PTHR43877">
    <property type="entry name" value="AMINOALKYLPHOSPHONATE N-ACETYLTRANSFERASE-RELATED-RELATED"/>
    <property type="match status" value="1"/>
</dbReference>
<dbReference type="EMBL" id="CP068158">
    <property type="protein sequence ID" value="QQU77051.1"/>
    <property type="molecule type" value="Genomic_DNA"/>
</dbReference>
<accession>A0A0K2X0F2</accession>
<reference evidence="6 9" key="3">
    <citation type="submission" date="2021-01" db="EMBL/GenBank/DDBJ databases">
        <title>FDA dAtabase for Regulatory Grade micrObial Sequences (FDA-ARGOS): Supporting development and validation of Infectious Disease Dx tests.</title>
        <authorList>
            <person name="Sproer C."/>
            <person name="Gronow S."/>
            <person name="Severitt S."/>
            <person name="Schroder I."/>
            <person name="Tallon L."/>
            <person name="Sadzewicz L."/>
            <person name="Zhao X."/>
            <person name="Boylan J."/>
            <person name="Ott S."/>
            <person name="Bowen H."/>
            <person name="Vavikolanu K."/>
            <person name="Mehta A."/>
            <person name="Aluvathingal J."/>
            <person name="Nadendla S."/>
            <person name="Lowell S."/>
            <person name="Myers T."/>
            <person name="Yan Y."/>
            <person name="Sichtig H."/>
        </authorList>
    </citation>
    <scope>NUCLEOTIDE SEQUENCE [LARGE SCALE GENOMIC DNA]</scope>
    <source>
        <strain evidence="6 9">FDAARGOS_1115</strain>
    </source>
</reference>
<dbReference type="InterPro" id="IPR016181">
    <property type="entry name" value="Acyl_CoA_acyltransferase"/>
</dbReference>
<sequence length="148" mass="16695">MTTTNEIRVAEVADAGVVAKLLRDFNTEFDTPVPEGLEERFAQIIAHDDAFVLLAGDIGFAYVTLRPSPYYDGPVAMLDELYVAPAHRNRGVGTALLQRVFEEIRKHSAGELQINVDEVDTDARRFYERHGLTNIEQGSRMLLYIREL</sequence>
<dbReference type="Pfam" id="PF00583">
    <property type="entry name" value="Acetyltransf_1"/>
    <property type="match status" value="1"/>
</dbReference>
<keyword evidence="1 4" id="KW-0808">Transferase</keyword>
<keyword evidence="9" id="KW-1185">Reference proteome</keyword>
<dbReference type="CDD" id="cd04301">
    <property type="entry name" value="NAT_SF"/>
    <property type="match status" value="1"/>
</dbReference>
<gene>
    <name evidence="6" type="primary">aac(3)-XI</name>
    <name evidence="5" type="ORF">A9D01_11140</name>
    <name evidence="4" type="ORF">CBE89_03745</name>
    <name evidence="6" type="ORF">I6I72_00130</name>
</gene>
<reference evidence="4 8" key="1">
    <citation type="submission" date="2017-05" db="EMBL/GenBank/DDBJ databases">
        <title>Complete genome sequence of Corynebacterium striatum KC-Na-1 isolated from Neophocaena asiaeorientalis in Korea.</title>
        <authorList>
            <person name="Kim J.H."/>
            <person name="Lee K."/>
        </authorList>
    </citation>
    <scope>NUCLEOTIDE SEQUENCE [LARGE SCALE GENOMIC DNA]</scope>
    <source>
        <strain evidence="4 8">KC-Na-01</strain>
    </source>
</reference>
<evidence type="ECO:0000313" key="9">
    <source>
        <dbReference type="Proteomes" id="UP000595757"/>
    </source>
</evidence>
<dbReference type="InterPro" id="IPR000182">
    <property type="entry name" value="GNAT_dom"/>
</dbReference>
<dbReference type="PROSITE" id="PS51186">
    <property type="entry name" value="GNAT"/>
    <property type="match status" value="1"/>
</dbReference>
<dbReference type="SUPFAM" id="SSF55729">
    <property type="entry name" value="Acyl-CoA N-acyltransferases (Nat)"/>
    <property type="match status" value="1"/>
</dbReference>
<dbReference type="GeneID" id="72410385"/>
<organism evidence="4 8">
    <name type="scientific">Corynebacterium striatum</name>
    <dbReference type="NCBI Taxonomy" id="43770"/>
    <lineage>
        <taxon>Bacteria</taxon>
        <taxon>Bacillati</taxon>
        <taxon>Actinomycetota</taxon>
        <taxon>Actinomycetes</taxon>
        <taxon>Mycobacteriales</taxon>
        <taxon>Corynebacteriaceae</taxon>
        <taxon>Corynebacterium</taxon>
    </lineage>
</organism>
<protein>
    <submittedName>
        <fullName evidence="4">Aminoglycoside N-acetyltransferase AAC(3)-XI</fullName>
    </submittedName>
</protein>
<dbReference type="KEGG" id="cstr:CBE89_03745"/>
<keyword evidence="2" id="KW-0012">Acyltransferase</keyword>
<dbReference type="BRENDA" id="2.3.1.81">
    <property type="organism ID" value="7918"/>
</dbReference>
<evidence type="ECO:0000313" key="4">
    <source>
        <dbReference type="EMBL" id="ART20700.1"/>
    </source>
</evidence>
<evidence type="ECO:0000256" key="2">
    <source>
        <dbReference type="ARBA" id="ARBA00023315"/>
    </source>
</evidence>
<dbReference type="GO" id="GO:0016747">
    <property type="term" value="F:acyltransferase activity, transferring groups other than amino-acyl groups"/>
    <property type="evidence" value="ECO:0007669"/>
    <property type="project" value="InterPro"/>
</dbReference>
<proteinExistence type="predicted"/>